<evidence type="ECO:0000313" key="2">
    <source>
        <dbReference type="Proteomes" id="UP000315938"/>
    </source>
</evidence>
<dbReference type="AlphaFoldDB" id="A0A553IIX4"/>
<dbReference type="EMBL" id="VKID01000001">
    <property type="protein sequence ID" value="TRY00161.1"/>
    <property type="molecule type" value="Genomic_DNA"/>
</dbReference>
<protein>
    <submittedName>
        <fullName evidence="1">Uncharacterized protein</fullName>
    </submittedName>
</protein>
<accession>A0A553IIX4</accession>
<name>A0A553IIX4_ACHLA</name>
<proteinExistence type="predicted"/>
<dbReference type="Proteomes" id="UP000315938">
    <property type="component" value="Unassembled WGS sequence"/>
</dbReference>
<reference evidence="1 2" key="1">
    <citation type="submission" date="2019-07" db="EMBL/GenBank/DDBJ databases">
        <title>Genome sequence of Acholeplasma laidlawii strain with increased resistance to erythromycin.</title>
        <authorList>
            <person name="Medvedeva E.S."/>
            <person name="Baranova N.B."/>
            <person name="Siniagina M.N."/>
            <person name="Mouzykantov A."/>
            <person name="Chernova O.A."/>
            <person name="Chernov V.M."/>
        </authorList>
    </citation>
    <scope>NUCLEOTIDE SEQUENCE [LARGE SCALE GENOMIC DNA]</scope>
    <source>
        <strain evidence="1 2">PG8REry</strain>
    </source>
</reference>
<evidence type="ECO:0000313" key="1">
    <source>
        <dbReference type="EMBL" id="TRY00161.1"/>
    </source>
</evidence>
<gene>
    <name evidence="1" type="ORF">FNV44_03710</name>
</gene>
<comment type="caution">
    <text evidence="1">The sequence shown here is derived from an EMBL/GenBank/DDBJ whole genome shotgun (WGS) entry which is preliminary data.</text>
</comment>
<organism evidence="1 2">
    <name type="scientific">Acholeplasma laidlawii</name>
    <dbReference type="NCBI Taxonomy" id="2148"/>
    <lineage>
        <taxon>Bacteria</taxon>
        <taxon>Bacillati</taxon>
        <taxon>Mycoplasmatota</taxon>
        <taxon>Mollicutes</taxon>
        <taxon>Acholeplasmatales</taxon>
        <taxon>Acholeplasmataceae</taxon>
        <taxon>Acholeplasma</taxon>
    </lineage>
</organism>
<sequence>MIMTSYDKYLLVFDKFYKDLIHLDDETTIRKLITDFMFYLEKHRLIDKNYLEHNHLFLACEVDQEKIKDQSSEILLSFLTMIYRIDYIDPNSDAFMIYYKNKMLEHIMYHLILKMKKLKGV</sequence>
<dbReference type="RefSeq" id="WP_064212113.1">
    <property type="nucleotide sequence ID" value="NZ_JACAOE010000001.1"/>
</dbReference>